<name>A0A9P1GMM2_9DINO</name>
<comment type="similarity">
    <text evidence="1">Belongs to the peptidase C59 family.</text>
</comment>
<protein>
    <submittedName>
        <fullName evidence="5">Uncharacterized protein A284L</fullName>
    </submittedName>
</protein>
<dbReference type="InterPro" id="IPR052193">
    <property type="entry name" value="Peptidase_C59"/>
</dbReference>
<proteinExistence type="inferred from homology"/>
<evidence type="ECO:0000259" key="3">
    <source>
        <dbReference type="Pfam" id="PF02275"/>
    </source>
</evidence>
<evidence type="ECO:0000256" key="2">
    <source>
        <dbReference type="ARBA" id="ARBA00022801"/>
    </source>
</evidence>
<dbReference type="OrthoDB" id="63199at2759"/>
<dbReference type="GO" id="GO:0016787">
    <property type="term" value="F:hydrolase activity"/>
    <property type="evidence" value="ECO:0007669"/>
    <property type="project" value="UniProtKB-KW"/>
</dbReference>
<dbReference type="EMBL" id="CAMXCT030006646">
    <property type="protein sequence ID" value="CAL4804934.1"/>
    <property type="molecule type" value="Genomic_DNA"/>
</dbReference>
<accession>A0A9P1GMM2</accession>
<feature type="domain" description="Choloylglycine hydrolase/NAAA C-terminal" evidence="3">
    <location>
        <begin position="137"/>
        <end position="263"/>
    </location>
</feature>
<dbReference type="PANTHER" id="PTHR35527">
    <property type="entry name" value="CHOLOYLGLYCINE HYDROLASE"/>
    <property type="match status" value="1"/>
</dbReference>
<dbReference type="PANTHER" id="PTHR35527:SF2">
    <property type="entry name" value="HYDROLASE"/>
    <property type="match status" value="1"/>
</dbReference>
<dbReference type="Proteomes" id="UP001152797">
    <property type="component" value="Unassembled WGS sequence"/>
</dbReference>
<evidence type="ECO:0000313" key="4">
    <source>
        <dbReference type="EMBL" id="CAI4017622.1"/>
    </source>
</evidence>
<dbReference type="EMBL" id="CAMXCT010006646">
    <property type="protein sequence ID" value="CAI4017622.1"/>
    <property type="molecule type" value="Genomic_DNA"/>
</dbReference>
<organism evidence="4">
    <name type="scientific">Cladocopium goreaui</name>
    <dbReference type="NCBI Taxonomy" id="2562237"/>
    <lineage>
        <taxon>Eukaryota</taxon>
        <taxon>Sar</taxon>
        <taxon>Alveolata</taxon>
        <taxon>Dinophyceae</taxon>
        <taxon>Suessiales</taxon>
        <taxon>Symbiodiniaceae</taxon>
        <taxon>Cladocopium</taxon>
    </lineage>
</organism>
<reference evidence="4" key="1">
    <citation type="submission" date="2022-10" db="EMBL/GenBank/DDBJ databases">
        <authorList>
            <person name="Chen Y."/>
            <person name="Dougan E. K."/>
            <person name="Chan C."/>
            <person name="Rhodes N."/>
            <person name="Thang M."/>
        </authorList>
    </citation>
    <scope>NUCLEOTIDE SEQUENCE</scope>
</reference>
<evidence type="ECO:0000256" key="1">
    <source>
        <dbReference type="ARBA" id="ARBA00006625"/>
    </source>
</evidence>
<dbReference type="SUPFAM" id="SSF56235">
    <property type="entry name" value="N-terminal nucleophile aminohydrolases (Ntn hydrolases)"/>
    <property type="match status" value="1"/>
</dbReference>
<evidence type="ECO:0000313" key="5">
    <source>
        <dbReference type="EMBL" id="CAL4804934.1"/>
    </source>
</evidence>
<keyword evidence="2" id="KW-0378">Hydrolase</keyword>
<dbReference type="AlphaFoldDB" id="A0A9P1GMM2"/>
<dbReference type="Gene3D" id="3.60.60.10">
    <property type="entry name" value="Penicillin V Acylase, Chain A"/>
    <property type="match status" value="1"/>
</dbReference>
<reference evidence="5 6" key="2">
    <citation type="submission" date="2024-05" db="EMBL/GenBank/DDBJ databases">
        <authorList>
            <person name="Chen Y."/>
            <person name="Shah S."/>
            <person name="Dougan E. K."/>
            <person name="Thang M."/>
            <person name="Chan C."/>
        </authorList>
    </citation>
    <scope>NUCLEOTIDE SEQUENCE [LARGE SCALE GENOMIC DNA]</scope>
</reference>
<dbReference type="InterPro" id="IPR029132">
    <property type="entry name" value="CBAH/NAAA_C"/>
</dbReference>
<comment type="caution">
    <text evidence="4">The sequence shown here is derived from an EMBL/GenBank/DDBJ whole genome shotgun (WGS) entry which is preliminary data.</text>
</comment>
<keyword evidence="6" id="KW-1185">Reference proteome</keyword>
<sequence>MFHNHCILSTIWAVVYPIRNGICRQRYPSVSSNASIDVLHLCRWALESFSGLEDLEAQLSQVQQLGEVPSGKHFGLEALGFSASVASLRVGGLHWMLRDGRRGVVLEFLAGRLVTHEENGLAGLASGKDPNDGKEGFGIMTNEPPYSWQVEAVKHLQWKESLARTAVSVPGSWYPDDRFQRLFLVKRGMPQPKDYQEAVMQAVHVLNTVTVPMGLQMGTDSGKGSGEGSGDHTQWAVIYDHHQGIIYWRSAENQNLQRLQLKKLWASGLKRRISAKASQLAWFHDVVMDDMSELKEEATQLGRPTEKSMRI</sequence>
<dbReference type="InterPro" id="IPR029055">
    <property type="entry name" value="Ntn_hydrolases_N"/>
</dbReference>
<dbReference type="EMBL" id="CAMXCT020006646">
    <property type="protein sequence ID" value="CAL1170997.1"/>
    <property type="molecule type" value="Genomic_DNA"/>
</dbReference>
<evidence type="ECO:0000313" key="6">
    <source>
        <dbReference type="Proteomes" id="UP001152797"/>
    </source>
</evidence>
<gene>
    <name evidence="4" type="ORF">C1SCF055_LOCUS42253</name>
</gene>
<dbReference type="Pfam" id="PF02275">
    <property type="entry name" value="CBAH"/>
    <property type="match status" value="1"/>
</dbReference>